<keyword evidence="1" id="KW-1133">Transmembrane helix</keyword>
<dbReference type="STRING" id="1801770.A3A01_01305"/>
<evidence type="ECO:0000256" key="1">
    <source>
        <dbReference type="SAM" id="Phobius"/>
    </source>
</evidence>
<protein>
    <recommendedName>
        <fullName evidence="4">Type II secretion system protein J</fullName>
    </recommendedName>
</protein>
<dbReference type="Proteomes" id="UP000179352">
    <property type="component" value="Unassembled WGS sequence"/>
</dbReference>
<dbReference type="Pfam" id="PF07963">
    <property type="entry name" value="N_methyl"/>
    <property type="match status" value="1"/>
</dbReference>
<proteinExistence type="predicted"/>
<dbReference type="AlphaFoldDB" id="A0A1F6WV46"/>
<evidence type="ECO:0008006" key="4">
    <source>
        <dbReference type="Google" id="ProtNLM"/>
    </source>
</evidence>
<evidence type="ECO:0000313" key="2">
    <source>
        <dbReference type="EMBL" id="OGI85635.1"/>
    </source>
</evidence>
<sequence length="219" mass="24434">MKIFSKQKNTGFTHTLTSRSKKKLVCGFTLIETLVAVSIFSISVLALVIILSQGLTNVFYAKQKVIAEYLSQEGIEYIRNMRDTYMLYSATGDAGWKAFYSKLTNSGASCQDENNDNDDNGCYFNVDAIFSFPANTPMPITQMLLSACYYPTCSEVPLLFNSSTGAYNYSSGADSGFSRQIKINQINSAEIEVFSTVYWNQGSGPHSISFKENLFNWIE</sequence>
<dbReference type="EMBL" id="MFUU01000022">
    <property type="protein sequence ID" value="OGI85635.1"/>
    <property type="molecule type" value="Genomic_DNA"/>
</dbReference>
<gene>
    <name evidence="2" type="ORF">A3A01_01305</name>
</gene>
<dbReference type="InterPro" id="IPR012902">
    <property type="entry name" value="N_methyl_site"/>
</dbReference>
<evidence type="ECO:0000313" key="3">
    <source>
        <dbReference type="Proteomes" id="UP000179352"/>
    </source>
</evidence>
<comment type="caution">
    <text evidence="2">The sequence shown here is derived from an EMBL/GenBank/DDBJ whole genome shotgun (WGS) entry which is preliminary data.</text>
</comment>
<keyword evidence="1" id="KW-0812">Transmembrane</keyword>
<reference evidence="2 3" key="1">
    <citation type="journal article" date="2016" name="Nat. Commun.">
        <title>Thousands of microbial genomes shed light on interconnected biogeochemical processes in an aquifer system.</title>
        <authorList>
            <person name="Anantharaman K."/>
            <person name="Brown C.T."/>
            <person name="Hug L.A."/>
            <person name="Sharon I."/>
            <person name="Castelle C.J."/>
            <person name="Probst A.J."/>
            <person name="Thomas B.C."/>
            <person name="Singh A."/>
            <person name="Wilkins M.J."/>
            <person name="Karaoz U."/>
            <person name="Brodie E.L."/>
            <person name="Williams K.H."/>
            <person name="Hubbard S.S."/>
            <person name="Banfield J.F."/>
        </authorList>
    </citation>
    <scope>NUCLEOTIDE SEQUENCE [LARGE SCALE GENOMIC DNA]</scope>
</reference>
<keyword evidence="1" id="KW-0472">Membrane</keyword>
<feature type="transmembrane region" description="Helical" evidence="1">
    <location>
        <begin position="24"/>
        <end position="51"/>
    </location>
</feature>
<organism evidence="2 3">
    <name type="scientific">Candidatus Nomurabacteria bacterium RIFCSPLOWO2_01_FULL_39_17</name>
    <dbReference type="NCBI Taxonomy" id="1801770"/>
    <lineage>
        <taxon>Bacteria</taxon>
        <taxon>Candidatus Nomuraibacteriota</taxon>
    </lineage>
</organism>
<name>A0A1F6WV46_9BACT</name>
<accession>A0A1F6WV46</accession>
<dbReference type="NCBIfam" id="TIGR02532">
    <property type="entry name" value="IV_pilin_GFxxxE"/>
    <property type="match status" value="1"/>
</dbReference>